<feature type="domain" description="Alcohol dehydrogenase iron-type/glycerol dehydrogenase GldA" evidence="6">
    <location>
        <begin position="24"/>
        <end position="167"/>
    </location>
</feature>
<evidence type="ECO:0000256" key="2">
    <source>
        <dbReference type="ARBA" id="ARBA00022723"/>
    </source>
</evidence>
<proteinExistence type="inferred from homology"/>
<dbReference type="STRING" id="1173022.Cri9333_4505"/>
<dbReference type="EC" id="1.1.1.6" evidence="7"/>
<dbReference type="CDD" id="cd08550">
    <property type="entry name" value="GlyDH-like"/>
    <property type="match status" value="1"/>
</dbReference>
<dbReference type="PROSITE" id="PS00913">
    <property type="entry name" value="ADH_IRON_1"/>
    <property type="match status" value="1"/>
</dbReference>
<keyword evidence="2 4" id="KW-0479">Metal-binding</keyword>
<evidence type="ECO:0000313" key="8">
    <source>
        <dbReference type="Proteomes" id="UP000010472"/>
    </source>
</evidence>
<dbReference type="AlphaFoldDB" id="K9W512"/>
<feature type="binding site" evidence="4">
    <location>
        <position position="280"/>
    </location>
    <ligand>
        <name>glycerol</name>
        <dbReference type="ChEBI" id="CHEBI:17754"/>
    </ligand>
</feature>
<evidence type="ECO:0000256" key="4">
    <source>
        <dbReference type="PIRSR" id="PIRSR000112-1"/>
    </source>
</evidence>
<protein>
    <submittedName>
        <fullName evidence="7">Glycerol dehydrogenase</fullName>
        <ecNumber evidence="7">1.1.1.6</ecNumber>
    </submittedName>
</protein>
<feature type="binding site" evidence="4">
    <location>
        <position position="263"/>
    </location>
    <ligand>
        <name>glycerol</name>
        <dbReference type="ChEBI" id="CHEBI:17754"/>
    </ligand>
</feature>
<dbReference type="SUPFAM" id="SSF56796">
    <property type="entry name" value="Dehydroquinate synthase-like"/>
    <property type="match status" value="1"/>
</dbReference>
<dbReference type="Gene3D" id="1.20.1090.10">
    <property type="entry name" value="Dehydroquinate synthase-like - alpha domain"/>
    <property type="match status" value="1"/>
</dbReference>
<reference evidence="7 8" key="1">
    <citation type="submission" date="2012-06" db="EMBL/GenBank/DDBJ databases">
        <title>Finished chromosome of genome of Crinalium epipsammum PCC 9333.</title>
        <authorList>
            <consortium name="US DOE Joint Genome Institute"/>
            <person name="Gugger M."/>
            <person name="Coursin T."/>
            <person name="Rippka R."/>
            <person name="Tandeau De Marsac N."/>
            <person name="Huntemann M."/>
            <person name="Wei C.-L."/>
            <person name="Han J."/>
            <person name="Detter J.C."/>
            <person name="Han C."/>
            <person name="Tapia R."/>
            <person name="Davenport K."/>
            <person name="Daligault H."/>
            <person name="Erkkila T."/>
            <person name="Gu W."/>
            <person name="Munk A.C.C."/>
            <person name="Teshima H."/>
            <person name="Xu Y."/>
            <person name="Chain P."/>
            <person name="Chen A."/>
            <person name="Krypides N."/>
            <person name="Mavromatis K."/>
            <person name="Markowitz V."/>
            <person name="Szeto E."/>
            <person name="Ivanova N."/>
            <person name="Mikhailova N."/>
            <person name="Ovchinnikova G."/>
            <person name="Pagani I."/>
            <person name="Pati A."/>
            <person name="Goodwin L."/>
            <person name="Peters L."/>
            <person name="Pitluck S."/>
            <person name="Woyke T."/>
            <person name="Kerfeld C."/>
        </authorList>
    </citation>
    <scope>NUCLEOTIDE SEQUENCE [LARGE SCALE GENOMIC DNA]</scope>
    <source>
        <strain evidence="7 8">PCC 9333</strain>
    </source>
</reference>
<organism evidence="7 8">
    <name type="scientific">Crinalium epipsammum PCC 9333</name>
    <dbReference type="NCBI Taxonomy" id="1173022"/>
    <lineage>
        <taxon>Bacteria</taxon>
        <taxon>Bacillati</taxon>
        <taxon>Cyanobacteriota</taxon>
        <taxon>Cyanophyceae</taxon>
        <taxon>Gomontiellales</taxon>
        <taxon>Gomontiellaceae</taxon>
        <taxon>Crinalium</taxon>
    </lineage>
</organism>
<dbReference type="InterPro" id="IPR016205">
    <property type="entry name" value="Glycerol_DH"/>
</dbReference>
<dbReference type="InterPro" id="IPR018211">
    <property type="entry name" value="ADH_Fe_CS"/>
</dbReference>
<feature type="binding site" evidence="5">
    <location>
        <begin position="108"/>
        <end position="112"/>
    </location>
    <ligand>
        <name>NAD(+)</name>
        <dbReference type="ChEBI" id="CHEBI:57540"/>
    </ligand>
</feature>
<dbReference type="Pfam" id="PF00465">
    <property type="entry name" value="Fe-ADH"/>
    <property type="match status" value="1"/>
</dbReference>
<dbReference type="EMBL" id="CP003620">
    <property type="protein sequence ID" value="AFZ15286.1"/>
    <property type="molecule type" value="Genomic_DNA"/>
</dbReference>
<dbReference type="RefSeq" id="WP_015205377.1">
    <property type="nucleotide sequence ID" value="NC_019753.1"/>
</dbReference>
<dbReference type="GO" id="GO:0008888">
    <property type="term" value="F:glycerol dehydrogenase (NAD+) activity"/>
    <property type="evidence" value="ECO:0007669"/>
    <property type="project" value="UniProtKB-EC"/>
</dbReference>
<dbReference type="PIRSF" id="PIRSF000112">
    <property type="entry name" value="Glycerol_dehydrogenase"/>
    <property type="match status" value="1"/>
</dbReference>
<evidence type="ECO:0000256" key="1">
    <source>
        <dbReference type="ARBA" id="ARBA00007358"/>
    </source>
</evidence>
<accession>K9W512</accession>
<dbReference type="PATRIC" id="fig|1173022.3.peg.4867"/>
<dbReference type="KEGG" id="cep:Cri9333_4505"/>
<dbReference type="Proteomes" id="UP000010472">
    <property type="component" value="Chromosome"/>
</dbReference>
<comment type="similarity">
    <text evidence="1">Belongs to the iron-containing alcohol dehydrogenase family.</text>
</comment>
<evidence type="ECO:0000256" key="5">
    <source>
        <dbReference type="PIRSR" id="PIRSR000112-3"/>
    </source>
</evidence>
<keyword evidence="4" id="KW-0862">Zinc</keyword>
<dbReference type="PANTHER" id="PTHR43616">
    <property type="entry name" value="GLYCEROL DEHYDROGENASE"/>
    <property type="match status" value="1"/>
</dbReference>
<evidence type="ECO:0000256" key="3">
    <source>
        <dbReference type="ARBA" id="ARBA00023002"/>
    </source>
</evidence>
<feature type="binding site" evidence="4">
    <location>
        <position position="185"/>
    </location>
    <ligand>
        <name>glycerol</name>
        <dbReference type="ChEBI" id="CHEBI:17754"/>
    </ligand>
</feature>
<dbReference type="GO" id="GO:0046872">
    <property type="term" value="F:metal ion binding"/>
    <property type="evidence" value="ECO:0007669"/>
    <property type="project" value="UniProtKB-KW"/>
</dbReference>
<feature type="binding site" evidence="5">
    <location>
        <position position="145"/>
    </location>
    <ligand>
        <name>NAD(+)</name>
        <dbReference type="ChEBI" id="CHEBI:57540"/>
    </ligand>
</feature>
<feature type="binding site" evidence="5">
    <location>
        <position position="141"/>
    </location>
    <ligand>
        <name>NAD(+)</name>
        <dbReference type="ChEBI" id="CHEBI:57540"/>
    </ligand>
</feature>
<keyword evidence="5" id="KW-0520">NAD</keyword>
<dbReference type="eggNOG" id="COG0371">
    <property type="taxonomic scope" value="Bacteria"/>
</dbReference>
<dbReference type="PANTHER" id="PTHR43616:SF3">
    <property type="entry name" value="HYDROXYCARBOXYLATE DEHYDROGENASE A"/>
    <property type="match status" value="1"/>
</dbReference>
<dbReference type="HOGENOM" id="CLU_044754_0_0_3"/>
<keyword evidence="8" id="KW-1185">Reference proteome</keyword>
<comment type="cofactor">
    <cofactor evidence="4">
        <name>Zn(2+)</name>
        <dbReference type="ChEBI" id="CHEBI:29105"/>
    </cofactor>
    <text evidence="4">Binds 1 zinc ion per subunit.</text>
</comment>
<evidence type="ECO:0000313" key="7">
    <source>
        <dbReference type="EMBL" id="AFZ15286.1"/>
    </source>
</evidence>
<sequence>MPYQSSSALSSQTTNSLLCLTVAPSQVLQGTDALQQAKSAIARLGKRPLVVRGDRTLADTPQLQPLLNMELQVAEAAYIPDCSEASLESLKQAVANHQADVIIGVGGGKALDTAKLIAYQCQLPVVTIPTSAATCAAWTALSNVYSDEGAFLYDVSLLKCPDLLILDYNLIQTAPQRTLVAGIGDAIAKWYEASVSSGNSEQTLIIAAVQQARVLRDLLFQKSAAALKEPGSTVWQEVVNATVLLAGVIGGLGGAQCRTVAAHAVHNGLTHLPGSHNALHGEKVAYGILVQLRLEEMVQGNKLAATARQQLLKFYAEINLPQTLDDLGLGEITLTQLRHAAEIACNPNSDIHRLPFQIVPDQLMAAMVSTTTPVETGRSNLGIAAINSTANQGCEDTDS</sequence>
<evidence type="ECO:0000259" key="6">
    <source>
        <dbReference type="Pfam" id="PF00465"/>
    </source>
</evidence>
<feature type="binding site" evidence="5">
    <location>
        <position position="139"/>
    </location>
    <ligand>
        <name>NAD(+)</name>
        <dbReference type="ChEBI" id="CHEBI:57540"/>
    </ligand>
</feature>
<dbReference type="Gene3D" id="3.40.50.1970">
    <property type="match status" value="1"/>
</dbReference>
<dbReference type="OrthoDB" id="5198708at2"/>
<gene>
    <name evidence="7" type="ORF">Cri9333_4505</name>
</gene>
<name>K9W512_9CYAN</name>
<dbReference type="InterPro" id="IPR001670">
    <property type="entry name" value="ADH_Fe/GldA"/>
</dbReference>
<keyword evidence="3 7" id="KW-0560">Oxidoreductase</keyword>